<dbReference type="InterPro" id="IPR000914">
    <property type="entry name" value="SBP_5_dom"/>
</dbReference>
<dbReference type="PANTHER" id="PTHR30290:SF38">
    <property type="entry name" value="D,D-DIPEPTIDE-BINDING PERIPLASMIC PROTEIN DDPA-RELATED"/>
    <property type="match status" value="1"/>
</dbReference>
<dbReference type="AlphaFoldDB" id="A0A558GWK6"/>
<dbReference type="PROSITE" id="PS01040">
    <property type="entry name" value="SBP_BACTERIAL_5"/>
    <property type="match status" value="1"/>
</dbReference>
<proteinExistence type="inferred from homology"/>
<dbReference type="RefSeq" id="WP_144651687.1">
    <property type="nucleotide sequence ID" value="NZ_VNFK01000011.1"/>
</dbReference>
<keyword evidence="3" id="KW-0732">Signal</keyword>
<evidence type="ECO:0000256" key="3">
    <source>
        <dbReference type="ARBA" id="ARBA00022729"/>
    </source>
</evidence>
<evidence type="ECO:0000256" key="2">
    <source>
        <dbReference type="ARBA" id="ARBA00005695"/>
    </source>
</evidence>
<dbReference type="Gene3D" id="3.40.190.10">
    <property type="entry name" value="Periplasmic binding protein-like II"/>
    <property type="match status" value="1"/>
</dbReference>
<dbReference type="OrthoDB" id="3225986at2"/>
<dbReference type="InterPro" id="IPR006311">
    <property type="entry name" value="TAT_signal"/>
</dbReference>
<evidence type="ECO:0000313" key="6">
    <source>
        <dbReference type="Proteomes" id="UP000316500"/>
    </source>
</evidence>
<comment type="subcellular location">
    <subcellularLocation>
        <location evidence="1">Cell membrane</location>
        <topology evidence="1">Lipid-anchor</topology>
    </subcellularLocation>
</comment>
<comment type="similarity">
    <text evidence="2">Belongs to the bacterial solute-binding protein 5 family.</text>
</comment>
<dbReference type="InterPro" id="IPR039424">
    <property type="entry name" value="SBP_5"/>
</dbReference>
<dbReference type="CDD" id="cd00995">
    <property type="entry name" value="PBP2_NikA_DppA_OppA_like"/>
    <property type="match status" value="1"/>
</dbReference>
<dbReference type="PANTHER" id="PTHR30290">
    <property type="entry name" value="PERIPLASMIC BINDING COMPONENT OF ABC TRANSPORTER"/>
    <property type="match status" value="1"/>
</dbReference>
<name>A0A558GWK6_PAENT</name>
<dbReference type="GO" id="GO:1904680">
    <property type="term" value="F:peptide transmembrane transporter activity"/>
    <property type="evidence" value="ECO:0007669"/>
    <property type="project" value="TreeGrafter"/>
</dbReference>
<dbReference type="EMBL" id="VNFK01000011">
    <property type="protein sequence ID" value="TVU61239.1"/>
    <property type="molecule type" value="Genomic_DNA"/>
</dbReference>
<dbReference type="InterPro" id="IPR030678">
    <property type="entry name" value="Peptide/Ni-bd"/>
</dbReference>
<dbReference type="Proteomes" id="UP000316500">
    <property type="component" value="Unassembled WGS sequence"/>
</dbReference>
<evidence type="ECO:0000256" key="1">
    <source>
        <dbReference type="ARBA" id="ARBA00004193"/>
    </source>
</evidence>
<dbReference type="GO" id="GO:0015833">
    <property type="term" value="P:peptide transport"/>
    <property type="evidence" value="ECO:0007669"/>
    <property type="project" value="TreeGrafter"/>
</dbReference>
<feature type="domain" description="Solute-binding protein family 5" evidence="4">
    <location>
        <begin position="110"/>
        <end position="458"/>
    </location>
</feature>
<gene>
    <name evidence="5" type="ORF">FQP90_14580</name>
</gene>
<dbReference type="GO" id="GO:0042597">
    <property type="term" value="C:periplasmic space"/>
    <property type="evidence" value="ECO:0007669"/>
    <property type="project" value="UniProtKB-ARBA"/>
</dbReference>
<protein>
    <submittedName>
        <fullName evidence="5">ABC transporter substrate-binding protein</fullName>
    </submittedName>
</protein>
<dbReference type="GO" id="GO:0043190">
    <property type="term" value="C:ATP-binding cassette (ABC) transporter complex"/>
    <property type="evidence" value="ECO:0007669"/>
    <property type="project" value="InterPro"/>
</dbReference>
<dbReference type="PIRSF" id="PIRSF002741">
    <property type="entry name" value="MppA"/>
    <property type="match status" value="1"/>
</dbReference>
<dbReference type="Gene3D" id="3.10.105.10">
    <property type="entry name" value="Dipeptide-binding Protein, Domain 3"/>
    <property type="match status" value="1"/>
</dbReference>
<dbReference type="Pfam" id="PF00496">
    <property type="entry name" value="SBP_bac_5"/>
    <property type="match status" value="1"/>
</dbReference>
<comment type="caution">
    <text evidence="5">The sequence shown here is derived from an EMBL/GenBank/DDBJ whole genome shotgun (WGS) entry which is preliminary data.</text>
</comment>
<reference evidence="5 6" key="1">
    <citation type="submission" date="2019-07" db="EMBL/GenBank/DDBJ databases">
        <title>Diversity of Bacteria from Kongsfjorden, Arctic.</title>
        <authorList>
            <person name="Yu Y."/>
        </authorList>
    </citation>
    <scope>NUCLEOTIDE SEQUENCE [LARGE SCALE GENOMIC DNA]</scope>
    <source>
        <strain evidence="5 6">SM1928</strain>
    </source>
</reference>
<dbReference type="InterPro" id="IPR023765">
    <property type="entry name" value="SBP_5_CS"/>
</dbReference>
<evidence type="ECO:0000259" key="4">
    <source>
        <dbReference type="Pfam" id="PF00496"/>
    </source>
</evidence>
<dbReference type="PROSITE" id="PS51318">
    <property type="entry name" value="TAT"/>
    <property type="match status" value="1"/>
</dbReference>
<accession>A0A558GWK6</accession>
<organism evidence="5 6">
    <name type="scientific">Paenarthrobacter nitroguajacolicus</name>
    <name type="common">Arthrobacter nitroguajacolicus</name>
    <dbReference type="NCBI Taxonomy" id="211146"/>
    <lineage>
        <taxon>Bacteria</taxon>
        <taxon>Bacillati</taxon>
        <taxon>Actinomycetota</taxon>
        <taxon>Actinomycetes</taxon>
        <taxon>Micrococcales</taxon>
        <taxon>Micrococcaceae</taxon>
        <taxon>Paenarthrobacter</taxon>
    </lineage>
</organism>
<dbReference type="InterPro" id="IPR019546">
    <property type="entry name" value="TAT_signal_bac_arc"/>
</dbReference>
<dbReference type="SUPFAM" id="SSF53850">
    <property type="entry name" value="Periplasmic binding protein-like II"/>
    <property type="match status" value="1"/>
</dbReference>
<dbReference type="Pfam" id="PF10518">
    <property type="entry name" value="TAT_signal"/>
    <property type="match status" value="1"/>
</dbReference>
<sequence>MVRHPMSKTIQSLPLVNDASRRNFLKLSGAVGAAAAFTATLSACGGAASTTTGNATNTAAVNKDLIIEAGISYALSTGFDPLSSSGATPMAANLHIFEGLIELHPATRQPYNALAASDPKKINDTTYQVTIRDGAKFHNGSPVTTEDVAFSFTRVMDPANKSLFSQFIPFIQDVKPLDEKTVEFTLKYAFPGFGPRISVVKIVPKALATDLKAFDASPVGSGPYKLISAVKDDKIVFEAFADYNGPKPALAKGMNWLLLSDAAARVTAVQSGRVQAIEDVPYLDVDGLKSKVKVESVQSFGLLFLMFNCAKAPFDNKLVRQALHYGLDKEAIIKKALFGNAKAATSYFQEGHPDYVKAKNVYGFDSSKAEELLKQAGVTSLEFELLTTDTAWVKDVAPLILESWNKIPGVKVTVKSLQSGALYSDRVGKGDFSVVAAPGDPSVFGNDADLLLSWFYSGATWMDKRAFWTTPERTKLQELMDKGSQASGDEAKKIVGEIVDMVSDEVPLYPVFHRQLPSAWDEKKLNGFQPLPTTGLSFVDVGRTA</sequence>
<evidence type="ECO:0000313" key="5">
    <source>
        <dbReference type="EMBL" id="TVU61239.1"/>
    </source>
</evidence>
<dbReference type="Gene3D" id="3.90.76.10">
    <property type="entry name" value="Dipeptide-binding Protein, Domain 1"/>
    <property type="match status" value="1"/>
</dbReference>